<reference evidence="3" key="1">
    <citation type="journal article" date="2016" name="Genome Announc.">
        <title>Genome sequences of three species of Hanseniaspora isolated from spontaneous wine fermentations.</title>
        <authorList>
            <person name="Sternes P.R."/>
            <person name="Lee D."/>
            <person name="Kutyna D.R."/>
            <person name="Borneman A.R."/>
        </authorList>
    </citation>
    <scope>NUCLEOTIDE SEQUENCE [LARGE SCALE GENOMIC DNA]</scope>
    <source>
        <strain evidence="3">AWRI3579</strain>
    </source>
</reference>
<name>A0A1E5RZQ1_9ASCO</name>
<dbReference type="EMBL" id="LPNM01000001">
    <property type="protein sequence ID" value="OEJ92470.1"/>
    <property type="molecule type" value="Genomic_DNA"/>
</dbReference>
<evidence type="ECO:0000259" key="1">
    <source>
        <dbReference type="Pfam" id="PF01738"/>
    </source>
</evidence>
<organism evidence="2 3">
    <name type="scientific">Hanseniaspora osmophila</name>
    <dbReference type="NCBI Taxonomy" id="56408"/>
    <lineage>
        <taxon>Eukaryota</taxon>
        <taxon>Fungi</taxon>
        <taxon>Dikarya</taxon>
        <taxon>Ascomycota</taxon>
        <taxon>Saccharomycotina</taxon>
        <taxon>Saccharomycetes</taxon>
        <taxon>Saccharomycodales</taxon>
        <taxon>Saccharomycodaceae</taxon>
        <taxon>Hanseniaspora</taxon>
    </lineage>
</organism>
<dbReference type="Pfam" id="PF01738">
    <property type="entry name" value="DLH"/>
    <property type="match status" value="1"/>
</dbReference>
<dbReference type="PANTHER" id="PTHR17630">
    <property type="entry name" value="DIENELACTONE HYDROLASE"/>
    <property type="match status" value="1"/>
</dbReference>
<proteinExistence type="predicted"/>
<dbReference type="InParanoid" id="A0A1E5RZQ1"/>
<feature type="domain" description="Dienelactone hydrolase" evidence="1">
    <location>
        <begin position="53"/>
        <end position="261"/>
    </location>
</feature>
<dbReference type="Proteomes" id="UP000095728">
    <property type="component" value="Unassembled WGS sequence"/>
</dbReference>
<dbReference type="InterPro" id="IPR002925">
    <property type="entry name" value="Dienelactn_hydro"/>
</dbReference>
<evidence type="ECO:0000313" key="2">
    <source>
        <dbReference type="EMBL" id="OEJ92470.1"/>
    </source>
</evidence>
<dbReference type="SUPFAM" id="SSF53474">
    <property type="entry name" value="alpha/beta-Hydrolases"/>
    <property type="match status" value="1"/>
</dbReference>
<gene>
    <name evidence="2" type="ORF">AWRI3579_g232</name>
</gene>
<dbReference type="Gene3D" id="3.40.50.1820">
    <property type="entry name" value="alpha/beta hydrolase"/>
    <property type="match status" value="1"/>
</dbReference>
<evidence type="ECO:0000313" key="3">
    <source>
        <dbReference type="Proteomes" id="UP000095728"/>
    </source>
</evidence>
<dbReference type="InterPro" id="IPR029058">
    <property type="entry name" value="AB_hydrolase_fold"/>
</dbReference>
<dbReference type="STRING" id="56408.A0A1E5RZQ1"/>
<dbReference type="GO" id="GO:0016787">
    <property type="term" value="F:hydrolase activity"/>
    <property type="evidence" value="ECO:0007669"/>
    <property type="project" value="InterPro"/>
</dbReference>
<protein>
    <submittedName>
        <fullName evidence="2">Protein AIM2</fullName>
    </submittedName>
</protein>
<dbReference type="FunCoup" id="A0A1E5RZQ1">
    <property type="interactions" value="249"/>
</dbReference>
<sequence length="263" mass="28796">MASNPPAACCFEGFLHEGTPKGVHKELFGLNTYISTPTDPSKCKGCECGGSEPKECEKVIVMLTDVFGNTLTNCLLIADDLANQGFKVLIPDILLGETIDITKVDKVNFQDWMSRHENSITKPVVDAFMQKVKAEMKPNFLGVVGHCFGAKFAVQQLDHSAENKGVADCAAVAHPSFVTMEELAAIEKPLLISAAENDDIFPAELRHQSEDKLKEIGATYQLDLFGGVSHGFAARGDVSDPKVKYAKEKVLLDQIYWFKHFSA</sequence>
<dbReference type="OrthoDB" id="17560at2759"/>
<comment type="caution">
    <text evidence="2">The sequence shown here is derived from an EMBL/GenBank/DDBJ whole genome shotgun (WGS) entry which is preliminary data.</text>
</comment>
<accession>A0A1E5RZQ1</accession>
<dbReference type="PANTHER" id="PTHR17630:SF44">
    <property type="entry name" value="PROTEIN AIM2"/>
    <property type="match status" value="1"/>
</dbReference>
<keyword evidence="3" id="KW-1185">Reference proteome</keyword>
<dbReference type="AlphaFoldDB" id="A0A1E5RZQ1"/>